<evidence type="ECO:0000313" key="2">
    <source>
        <dbReference type="Proteomes" id="UP000762676"/>
    </source>
</evidence>
<gene>
    <name evidence="1" type="ORF">ElyMa_002706800</name>
</gene>
<proteinExistence type="predicted"/>
<accession>A0AAV4HEQ9</accession>
<reference evidence="1 2" key="1">
    <citation type="journal article" date="2021" name="Elife">
        <title>Chloroplast acquisition without the gene transfer in kleptoplastic sea slugs, Plakobranchus ocellatus.</title>
        <authorList>
            <person name="Maeda T."/>
            <person name="Takahashi S."/>
            <person name="Yoshida T."/>
            <person name="Shimamura S."/>
            <person name="Takaki Y."/>
            <person name="Nagai Y."/>
            <person name="Toyoda A."/>
            <person name="Suzuki Y."/>
            <person name="Arimoto A."/>
            <person name="Ishii H."/>
            <person name="Satoh N."/>
            <person name="Nishiyama T."/>
            <person name="Hasebe M."/>
            <person name="Maruyama T."/>
            <person name="Minagawa J."/>
            <person name="Obokata J."/>
            <person name="Shigenobu S."/>
        </authorList>
    </citation>
    <scope>NUCLEOTIDE SEQUENCE [LARGE SCALE GENOMIC DNA]</scope>
</reference>
<organism evidence="1 2">
    <name type="scientific">Elysia marginata</name>
    <dbReference type="NCBI Taxonomy" id="1093978"/>
    <lineage>
        <taxon>Eukaryota</taxon>
        <taxon>Metazoa</taxon>
        <taxon>Spiralia</taxon>
        <taxon>Lophotrochozoa</taxon>
        <taxon>Mollusca</taxon>
        <taxon>Gastropoda</taxon>
        <taxon>Heterobranchia</taxon>
        <taxon>Euthyneura</taxon>
        <taxon>Panpulmonata</taxon>
        <taxon>Sacoglossa</taxon>
        <taxon>Placobranchoidea</taxon>
        <taxon>Plakobranchidae</taxon>
        <taxon>Elysia</taxon>
    </lineage>
</organism>
<protein>
    <submittedName>
        <fullName evidence="1">Uncharacterized protein</fullName>
    </submittedName>
</protein>
<dbReference type="EMBL" id="BMAT01005562">
    <property type="protein sequence ID" value="GFR95920.1"/>
    <property type="molecule type" value="Genomic_DNA"/>
</dbReference>
<evidence type="ECO:0000313" key="1">
    <source>
        <dbReference type="EMBL" id="GFR95920.1"/>
    </source>
</evidence>
<name>A0AAV4HEQ9_9GAST</name>
<sequence length="115" mass="12954">MSEESVKDILKKQMLDITKDPNHAQPTLEATGTREKVEHVAFAMSGDDHHDPDPEISCWSGRASDTVSLFQLKRNPVKTWTFTVLWFFFPQVFNLALKRGGVFCSRSLQALGLSS</sequence>
<comment type="caution">
    <text evidence="1">The sequence shown here is derived from an EMBL/GenBank/DDBJ whole genome shotgun (WGS) entry which is preliminary data.</text>
</comment>
<dbReference type="AlphaFoldDB" id="A0AAV4HEQ9"/>
<keyword evidence="2" id="KW-1185">Reference proteome</keyword>
<dbReference type="Proteomes" id="UP000762676">
    <property type="component" value="Unassembled WGS sequence"/>
</dbReference>